<dbReference type="AlphaFoldDB" id="S2LBH4"/>
<keyword evidence="1" id="KW-0812">Transmembrane</keyword>
<reference evidence="2 3" key="2">
    <citation type="submission" date="2013-04" db="EMBL/GenBank/DDBJ databases">
        <title>The Genome Sequence of Bilophila wadsworthia 3_1_6.</title>
        <authorList>
            <consortium name="The Broad Institute Genomics Platform"/>
            <person name="Earl A."/>
            <person name="Ward D."/>
            <person name="Feldgarden M."/>
            <person name="Gevers D."/>
            <person name="Sibley C."/>
            <person name="Strauss J."/>
            <person name="Allen-Vercoe E."/>
            <person name="Walker B."/>
            <person name="Young S."/>
            <person name="Zeng Q."/>
            <person name="Gargeya S."/>
            <person name="Fitzgerald M."/>
            <person name="Haas B."/>
            <person name="Abouelleil A."/>
            <person name="Allen A.W."/>
            <person name="Alvarado L."/>
            <person name="Arachchi H.M."/>
            <person name="Berlin A.M."/>
            <person name="Chapman S.B."/>
            <person name="Gainer-Dewar J."/>
            <person name="Goldberg J."/>
            <person name="Griggs A."/>
            <person name="Gujja S."/>
            <person name="Hansen M."/>
            <person name="Howarth C."/>
            <person name="Imamovic A."/>
            <person name="Ireland A."/>
            <person name="Larimer J."/>
            <person name="McCowan C."/>
            <person name="Murphy C."/>
            <person name="Pearson M."/>
            <person name="Poon T.W."/>
            <person name="Priest M."/>
            <person name="Roberts A."/>
            <person name="Saif S."/>
            <person name="Shea T."/>
            <person name="Sisk P."/>
            <person name="Sykes S."/>
            <person name="Wortman J."/>
            <person name="Nusbaum C."/>
            <person name="Birren B."/>
        </authorList>
    </citation>
    <scope>NUCLEOTIDE SEQUENCE [LARGE SCALE GENOMIC DNA]</scope>
    <source>
        <strain evidence="2 3">3_1_6</strain>
    </source>
</reference>
<reference evidence="2 3" key="1">
    <citation type="submission" date="2010-10" db="EMBL/GenBank/DDBJ databases">
        <authorList>
            <consortium name="The Broad Institute Genome Sequencing Platform"/>
            <person name="Ward D."/>
            <person name="Earl A."/>
            <person name="Feldgarden M."/>
            <person name="Young S.K."/>
            <person name="Gargeya S."/>
            <person name="Zeng Q."/>
            <person name="Alvarado L."/>
            <person name="Berlin A."/>
            <person name="Bochicchio J."/>
            <person name="Chapman S.B."/>
            <person name="Chen Z."/>
            <person name="Freedman E."/>
            <person name="Gellesch M."/>
            <person name="Goldberg J."/>
            <person name="Griggs A."/>
            <person name="Gujja S."/>
            <person name="Heilman E."/>
            <person name="Heiman D."/>
            <person name="Howarth C."/>
            <person name="Mehta T."/>
            <person name="Neiman D."/>
            <person name="Pearson M."/>
            <person name="Roberts A."/>
            <person name="Saif S."/>
            <person name="Shea T."/>
            <person name="Shenoy N."/>
            <person name="Sisk P."/>
            <person name="Stolte C."/>
            <person name="Sykes S."/>
            <person name="White J."/>
            <person name="Yandava C."/>
            <person name="Allen-Vercoe E."/>
            <person name="Sibley C."/>
            <person name="Ambrose C.E."/>
            <person name="Strauss J."/>
            <person name="Daigneault M."/>
            <person name="Haas B."/>
            <person name="Nusbaum C."/>
            <person name="Birren B."/>
        </authorList>
    </citation>
    <scope>NUCLEOTIDE SEQUENCE [LARGE SCALE GENOMIC DNA]</scope>
    <source>
        <strain evidence="2 3">3_1_6</strain>
    </source>
</reference>
<dbReference type="HOGENOM" id="CLU_1412765_0_0_7"/>
<comment type="caution">
    <text evidence="2">The sequence shown here is derived from an EMBL/GenBank/DDBJ whole genome shotgun (WGS) entry which is preliminary data.</text>
</comment>
<keyword evidence="3" id="KW-1185">Reference proteome</keyword>
<protein>
    <submittedName>
        <fullName evidence="2">Uncharacterized protein</fullName>
    </submittedName>
</protein>
<evidence type="ECO:0000313" key="3">
    <source>
        <dbReference type="Proteomes" id="UP000006034"/>
    </source>
</evidence>
<accession>S2LBH4</accession>
<keyword evidence="1" id="KW-0472">Membrane</keyword>
<dbReference type="STRING" id="563192.HMPREF0179_05131"/>
<feature type="transmembrane region" description="Helical" evidence="1">
    <location>
        <begin position="40"/>
        <end position="57"/>
    </location>
</feature>
<dbReference type="RefSeq" id="WP_016360497.1">
    <property type="nucleotide sequence ID" value="NZ_KE150238.1"/>
</dbReference>
<keyword evidence="1" id="KW-1133">Transmembrane helix</keyword>
<sequence>MNMEVLSLLPGLLVLCTIGSLFFPKPMAFWSKKESPSRLGTAIIYLFIFFIASTYVYRDNIIHQDDIAKEDIKNDAIENNSYIYEIQQLKSNKLNKFGKYTIEVFKNDPKRMLINIRYDRKISIKDAMESSEEFARITARLIAKKDGEINKYISVFPGYMTQGETGKSILITYKGYAEYSPYSDSISWINEQ</sequence>
<dbReference type="GeneID" id="78087804"/>
<evidence type="ECO:0000313" key="2">
    <source>
        <dbReference type="EMBL" id="EPC05847.1"/>
    </source>
</evidence>
<name>S2LBH4_BILW3</name>
<dbReference type="EMBL" id="ADCP02000001">
    <property type="protein sequence ID" value="EPC05847.1"/>
    <property type="molecule type" value="Genomic_DNA"/>
</dbReference>
<evidence type="ECO:0000256" key="1">
    <source>
        <dbReference type="SAM" id="Phobius"/>
    </source>
</evidence>
<dbReference type="Proteomes" id="UP000006034">
    <property type="component" value="Unassembled WGS sequence"/>
</dbReference>
<gene>
    <name evidence="2" type="ORF">HMPREF0179_05131</name>
</gene>
<organism evidence="2 3">
    <name type="scientific">Bilophila wadsworthia (strain 3_1_6)</name>
    <dbReference type="NCBI Taxonomy" id="563192"/>
    <lineage>
        <taxon>Bacteria</taxon>
        <taxon>Pseudomonadati</taxon>
        <taxon>Thermodesulfobacteriota</taxon>
        <taxon>Desulfovibrionia</taxon>
        <taxon>Desulfovibrionales</taxon>
        <taxon>Desulfovibrionaceae</taxon>
        <taxon>Bilophila</taxon>
    </lineage>
</organism>
<proteinExistence type="predicted"/>